<name>A0A8H5BTG1_9AGAR</name>
<evidence type="ECO:0000313" key="2">
    <source>
        <dbReference type="Proteomes" id="UP000567179"/>
    </source>
</evidence>
<dbReference type="Proteomes" id="UP000567179">
    <property type="component" value="Unassembled WGS sequence"/>
</dbReference>
<evidence type="ECO:0000313" key="1">
    <source>
        <dbReference type="EMBL" id="KAF5328253.1"/>
    </source>
</evidence>
<gene>
    <name evidence="1" type="ORF">D9619_013390</name>
</gene>
<organism evidence="1 2">
    <name type="scientific">Psilocybe cf. subviscida</name>
    <dbReference type="NCBI Taxonomy" id="2480587"/>
    <lineage>
        <taxon>Eukaryota</taxon>
        <taxon>Fungi</taxon>
        <taxon>Dikarya</taxon>
        <taxon>Basidiomycota</taxon>
        <taxon>Agaricomycotina</taxon>
        <taxon>Agaricomycetes</taxon>
        <taxon>Agaricomycetidae</taxon>
        <taxon>Agaricales</taxon>
        <taxon>Agaricineae</taxon>
        <taxon>Strophariaceae</taxon>
        <taxon>Psilocybe</taxon>
    </lineage>
</organism>
<keyword evidence="2" id="KW-1185">Reference proteome</keyword>
<reference evidence="1 2" key="1">
    <citation type="journal article" date="2020" name="ISME J.">
        <title>Uncovering the hidden diversity of litter-decomposition mechanisms in mushroom-forming fungi.</title>
        <authorList>
            <person name="Floudas D."/>
            <person name="Bentzer J."/>
            <person name="Ahren D."/>
            <person name="Johansson T."/>
            <person name="Persson P."/>
            <person name="Tunlid A."/>
        </authorList>
    </citation>
    <scope>NUCLEOTIDE SEQUENCE [LARGE SCALE GENOMIC DNA]</scope>
    <source>
        <strain evidence="1 2">CBS 101986</strain>
    </source>
</reference>
<accession>A0A8H5BTG1</accession>
<protein>
    <submittedName>
        <fullName evidence="1">Uncharacterized protein</fullName>
    </submittedName>
</protein>
<dbReference type="EMBL" id="JAACJJ010000005">
    <property type="protein sequence ID" value="KAF5328253.1"/>
    <property type="molecule type" value="Genomic_DNA"/>
</dbReference>
<proteinExistence type="predicted"/>
<comment type="caution">
    <text evidence="1">The sequence shown here is derived from an EMBL/GenBank/DDBJ whole genome shotgun (WGS) entry which is preliminary data.</text>
</comment>
<sequence>MPSPKSLRSPVLLGLRYVCTQRGKDAGTKITIMHWVWFASNLCPYGELPYDPTPPVIPVLHGSSYHLLGLLRRKTAVLTSPFYTTSDSLFGLWYRPTWYTVQPNYSTLADTSGHARIACEA</sequence>
<dbReference type="AlphaFoldDB" id="A0A8H5BTG1"/>